<dbReference type="Pfam" id="PF18826">
    <property type="entry name" value="bVLRF1"/>
    <property type="match status" value="1"/>
</dbReference>
<dbReference type="RefSeq" id="WP_163383278.1">
    <property type="nucleotide sequence ID" value="NZ_JAUFQS010000047.1"/>
</dbReference>
<proteinExistence type="predicted"/>
<evidence type="ECO:0000259" key="2">
    <source>
        <dbReference type="PROSITE" id="PS52044"/>
    </source>
</evidence>
<dbReference type="Proteomes" id="UP001236663">
    <property type="component" value="Unassembled WGS sequence"/>
</dbReference>
<feature type="region of interest" description="Disordered" evidence="1">
    <location>
        <begin position="213"/>
        <end position="232"/>
    </location>
</feature>
<evidence type="ECO:0000256" key="1">
    <source>
        <dbReference type="SAM" id="MobiDB-lite"/>
    </source>
</evidence>
<accession>A0ABT8CCU5</accession>
<keyword evidence="4" id="KW-1185">Reference proteome</keyword>
<dbReference type="EMBL" id="JAUFQS010000047">
    <property type="protein sequence ID" value="MDN3690216.1"/>
    <property type="molecule type" value="Genomic_DNA"/>
</dbReference>
<organism evidence="3 4">
    <name type="scientific">Cyclobacterium jeungdonense</name>
    <dbReference type="NCBI Taxonomy" id="708087"/>
    <lineage>
        <taxon>Bacteria</taxon>
        <taxon>Pseudomonadati</taxon>
        <taxon>Bacteroidota</taxon>
        <taxon>Cytophagia</taxon>
        <taxon>Cytophagales</taxon>
        <taxon>Cyclobacteriaceae</taxon>
        <taxon>Cyclobacterium</taxon>
    </lineage>
</organism>
<feature type="domain" description="VLRF1" evidence="2">
    <location>
        <begin position="63"/>
        <end position="201"/>
    </location>
</feature>
<evidence type="ECO:0000313" key="3">
    <source>
        <dbReference type="EMBL" id="MDN3690216.1"/>
    </source>
</evidence>
<name>A0ABT8CCU5_9BACT</name>
<sequence>MHRLIKADTLPAFLDWIKIRAIELEYLPSQHKLNIYKDGIRVGALRLPLHYNWEAETGKIWPKETNWILFMVRAGIAAVGYFENGSNISHNVYRAYMVRKKQGKSQIKYLKTKGKSRAGSRVRLGEAEVFFQEIHEKVTSYLRHHPVDMIGYSCSKTLWPFIFNAGTGIDKDDPRLYKIPLHVQHPTYETLLQVNETLQAATLEFEEELSDWFKDSGKPGLSPYPDDEDEQW</sequence>
<reference evidence="4" key="1">
    <citation type="journal article" date="2019" name="Int. J. Syst. Evol. Microbiol.">
        <title>The Global Catalogue of Microorganisms (GCM) 10K type strain sequencing project: providing services to taxonomists for standard genome sequencing and annotation.</title>
        <authorList>
            <consortium name="The Broad Institute Genomics Platform"/>
            <consortium name="The Broad Institute Genome Sequencing Center for Infectious Disease"/>
            <person name="Wu L."/>
            <person name="Ma J."/>
        </authorList>
    </citation>
    <scope>NUCLEOTIDE SEQUENCE [LARGE SCALE GENOMIC DNA]</scope>
    <source>
        <strain evidence="4">CECT 7706</strain>
    </source>
</reference>
<dbReference type="PROSITE" id="PS52044">
    <property type="entry name" value="VLRF1"/>
    <property type="match status" value="1"/>
</dbReference>
<evidence type="ECO:0000313" key="4">
    <source>
        <dbReference type="Proteomes" id="UP001236663"/>
    </source>
</evidence>
<comment type="caution">
    <text evidence="3">The sequence shown here is derived from an EMBL/GenBank/DDBJ whole genome shotgun (WGS) entry which is preliminary data.</text>
</comment>
<gene>
    <name evidence="3" type="ORF">QWZ15_20510</name>
</gene>
<dbReference type="InterPro" id="IPR041175">
    <property type="entry name" value="VLRF1/Vms1"/>
</dbReference>
<protein>
    <recommendedName>
        <fullName evidence="2">VLRF1 domain-containing protein</fullName>
    </recommendedName>
</protein>